<evidence type="ECO:0000256" key="1">
    <source>
        <dbReference type="SAM" id="Coils"/>
    </source>
</evidence>
<gene>
    <name evidence="2" type="ORF">TVAG_239680</name>
</gene>
<keyword evidence="1" id="KW-0175">Coiled coil</keyword>
<accession>A2EFB1</accession>
<reference evidence="2" key="2">
    <citation type="journal article" date="2007" name="Science">
        <title>Draft genome sequence of the sexually transmitted pathogen Trichomonas vaginalis.</title>
        <authorList>
            <person name="Carlton J.M."/>
            <person name="Hirt R.P."/>
            <person name="Silva J.C."/>
            <person name="Delcher A.L."/>
            <person name="Schatz M."/>
            <person name="Zhao Q."/>
            <person name="Wortman J.R."/>
            <person name="Bidwell S.L."/>
            <person name="Alsmark U.C.M."/>
            <person name="Besteiro S."/>
            <person name="Sicheritz-Ponten T."/>
            <person name="Noel C.J."/>
            <person name="Dacks J.B."/>
            <person name="Foster P.G."/>
            <person name="Simillion C."/>
            <person name="Van de Peer Y."/>
            <person name="Miranda-Saavedra D."/>
            <person name="Barton G.J."/>
            <person name="Westrop G.D."/>
            <person name="Mueller S."/>
            <person name="Dessi D."/>
            <person name="Fiori P.L."/>
            <person name="Ren Q."/>
            <person name="Paulsen I."/>
            <person name="Zhang H."/>
            <person name="Bastida-Corcuera F.D."/>
            <person name="Simoes-Barbosa A."/>
            <person name="Brown M.T."/>
            <person name="Hayes R.D."/>
            <person name="Mukherjee M."/>
            <person name="Okumura C.Y."/>
            <person name="Schneider R."/>
            <person name="Smith A.J."/>
            <person name="Vanacova S."/>
            <person name="Villalvazo M."/>
            <person name="Haas B.J."/>
            <person name="Pertea M."/>
            <person name="Feldblyum T.V."/>
            <person name="Utterback T.R."/>
            <person name="Shu C.L."/>
            <person name="Osoegawa K."/>
            <person name="de Jong P.J."/>
            <person name="Hrdy I."/>
            <person name="Horvathova L."/>
            <person name="Zubacova Z."/>
            <person name="Dolezal P."/>
            <person name="Malik S.B."/>
            <person name="Logsdon J.M. Jr."/>
            <person name="Henze K."/>
            <person name="Gupta A."/>
            <person name="Wang C.C."/>
            <person name="Dunne R.L."/>
            <person name="Upcroft J.A."/>
            <person name="Upcroft P."/>
            <person name="White O."/>
            <person name="Salzberg S.L."/>
            <person name="Tang P."/>
            <person name="Chiu C.-H."/>
            <person name="Lee Y.-S."/>
            <person name="Embley T.M."/>
            <person name="Coombs G.H."/>
            <person name="Mottram J.C."/>
            <person name="Tachezy J."/>
            <person name="Fraser-Liggett C.M."/>
            <person name="Johnson P.J."/>
        </authorList>
    </citation>
    <scope>NUCLEOTIDE SEQUENCE [LARGE SCALE GENOMIC DNA]</scope>
    <source>
        <strain evidence="2">G3</strain>
    </source>
</reference>
<keyword evidence="3" id="KW-1185">Reference proteome</keyword>
<dbReference type="InParanoid" id="A2EFB1"/>
<reference evidence="2" key="1">
    <citation type="submission" date="2006-10" db="EMBL/GenBank/DDBJ databases">
        <authorList>
            <person name="Amadeo P."/>
            <person name="Zhao Q."/>
            <person name="Wortman J."/>
            <person name="Fraser-Liggett C."/>
            <person name="Carlton J."/>
        </authorList>
    </citation>
    <scope>NUCLEOTIDE SEQUENCE</scope>
    <source>
        <strain evidence="2">G3</strain>
    </source>
</reference>
<organism evidence="2 3">
    <name type="scientific">Trichomonas vaginalis (strain ATCC PRA-98 / G3)</name>
    <dbReference type="NCBI Taxonomy" id="412133"/>
    <lineage>
        <taxon>Eukaryota</taxon>
        <taxon>Metamonada</taxon>
        <taxon>Parabasalia</taxon>
        <taxon>Trichomonadida</taxon>
        <taxon>Trichomonadidae</taxon>
        <taxon>Trichomonas</taxon>
    </lineage>
</organism>
<dbReference type="SMR" id="A2EFB1"/>
<sequence>MDAYHERLRLIEDCIKSFTNDVEQDIFIPQMNVHQTSIEFIPQRMIQLFEQYIKNDQHAQVDVAQRKIIQLQHDIDDTKVFIDQAKRESAQRFNTYVLQSSEIRRAHKKIQHQVAKIQDSLDEKVLAEELRLRDLKRRKARMNEQCAIIKNCANDIRQNLNSLKSFIDQNSFENQRQINDFKHNLELKIQSKLFIAKNKAQNDAEQKIRKLQAEEIAARNETKKIEDFLRGLLITFGENPTSSPLNLNVPFDAYLSDIIEKSIDKRVSEVTKINENRRLVAQKYKQLYDDAIFKKEAEVNTRLQEAKARENALIEKIKEATARFSAASQINTTTFSFGDTTIDSSINTLSSIYSPKK</sequence>
<name>A2EFB1_TRIV3</name>
<dbReference type="AlphaFoldDB" id="A2EFB1"/>
<evidence type="ECO:0000313" key="2">
    <source>
        <dbReference type="EMBL" id="EAY08608.1"/>
    </source>
</evidence>
<evidence type="ECO:0000313" key="3">
    <source>
        <dbReference type="Proteomes" id="UP000001542"/>
    </source>
</evidence>
<dbReference type="EMBL" id="DS113374">
    <property type="protein sequence ID" value="EAY08608.1"/>
    <property type="molecule type" value="Genomic_DNA"/>
</dbReference>
<dbReference type="KEGG" id="tva:4766509"/>
<dbReference type="Proteomes" id="UP000001542">
    <property type="component" value="Unassembled WGS sequence"/>
</dbReference>
<dbReference type="VEuPathDB" id="TrichDB:TVAG_239680"/>
<protein>
    <submittedName>
        <fullName evidence="2">Uncharacterized protein</fullName>
    </submittedName>
</protein>
<dbReference type="VEuPathDB" id="TrichDB:TVAGG3_0430630"/>
<dbReference type="RefSeq" id="XP_001320831.1">
    <property type="nucleotide sequence ID" value="XM_001320796.1"/>
</dbReference>
<feature type="coiled-coil region" evidence="1">
    <location>
        <begin position="118"/>
        <end position="145"/>
    </location>
</feature>
<proteinExistence type="predicted"/>